<dbReference type="SMART" id="SM00400">
    <property type="entry name" value="ZnF_CHCC"/>
    <property type="match status" value="1"/>
</dbReference>
<keyword evidence="10 12" id="KW-0238">DNA-binding</keyword>
<dbReference type="GO" id="GO:0003677">
    <property type="term" value="F:DNA binding"/>
    <property type="evidence" value="ECO:0007669"/>
    <property type="project" value="UniProtKB-KW"/>
</dbReference>
<evidence type="ECO:0000256" key="8">
    <source>
        <dbReference type="ARBA" id="ARBA00022833"/>
    </source>
</evidence>
<dbReference type="InterPro" id="IPR050219">
    <property type="entry name" value="DnaG_primase"/>
</dbReference>
<evidence type="ECO:0000256" key="5">
    <source>
        <dbReference type="ARBA" id="ARBA00022705"/>
    </source>
</evidence>
<keyword evidence="6 12" id="KW-0479">Metal-binding</keyword>
<keyword evidence="7 12" id="KW-0863">Zinc-finger</keyword>
<dbReference type="InterPro" id="IPR006171">
    <property type="entry name" value="TOPRIM_dom"/>
</dbReference>
<dbReference type="InterPro" id="IPR030846">
    <property type="entry name" value="DnaG_bac"/>
</dbReference>
<dbReference type="AlphaFoldDB" id="A0A2M7WSU0"/>
<keyword evidence="5 12" id="KW-0235">DNA replication</keyword>
<keyword evidence="9" id="KW-0460">Magnesium</keyword>
<evidence type="ECO:0000256" key="9">
    <source>
        <dbReference type="ARBA" id="ARBA00022842"/>
    </source>
</evidence>
<comment type="cofactor">
    <cofactor evidence="12 13 14">
        <name>Zn(2+)</name>
        <dbReference type="ChEBI" id="CHEBI:29105"/>
    </cofactor>
    <text evidence="12 13 14">Binds 1 zinc ion per monomer.</text>
</comment>
<dbReference type="FunFam" id="3.90.580.10:FF:000001">
    <property type="entry name" value="DNA primase"/>
    <property type="match status" value="1"/>
</dbReference>
<feature type="domain" description="Toprim" evidence="16">
    <location>
        <begin position="252"/>
        <end position="331"/>
    </location>
</feature>
<dbReference type="Gene3D" id="3.90.980.10">
    <property type="entry name" value="DNA primase, catalytic core, N-terminal domain"/>
    <property type="match status" value="1"/>
</dbReference>
<dbReference type="InterPro" id="IPR006295">
    <property type="entry name" value="DNA_primase_DnaG"/>
</dbReference>
<dbReference type="CDD" id="cd03364">
    <property type="entry name" value="TOPRIM_DnaG_primases"/>
    <property type="match status" value="1"/>
</dbReference>
<organism evidence="17 18">
    <name type="scientific">Candidatus Zambryskibacteria bacterium CG_4_9_14_3_um_filter_42_15</name>
    <dbReference type="NCBI Taxonomy" id="1975112"/>
    <lineage>
        <taxon>Bacteria</taxon>
        <taxon>Candidatus Zambryskiibacteriota</taxon>
    </lineage>
</organism>
<dbReference type="GO" id="GO:1990077">
    <property type="term" value="C:primosome complex"/>
    <property type="evidence" value="ECO:0007669"/>
    <property type="project" value="UniProtKB-KW"/>
</dbReference>
<dbReference type="Pfam" id="PF01807">
    <property type="entry name" value="Zn_ribbon_DnaG"/>
    <property type="match status" value="1"/>
</dbReference>
<evidence type="ECO:0000256" key="11">
    <source>
        <dbReference type="ARBA" id="ARBA00023163"/>
    </source>
</evidence>
<evidence type="ECO:0000313" key="18">
    <source>
        <dbReference type="Proteomes" id="UP000230758"/>
    </source>
</evidence>
<sequence>MRGDVDTIKEKLDIVELISGYVKLEKAGTSFKARCPFHNEKSPSFFVSPQRQNFYCFGCGVKGDIFTFVEDVEGLDFRGALKLLADKAGVELGYSEGGSSKAEKDKLLSVVEEATKFFEKELAGNETAHSYLASRGISDESIKIWRIGYAPALWRSLYEHLQSLGYDKELILKAGLAKISDTSASKGPYDVFRDRIIFPLADPNGRVIAFSGRALSKETEPKYLNSPDTPLFTKSEVLYGLDKAKDEIRKKDYAILVEGQIDLVLSHQIGVSNTVASSGTAFTRAHLEKLKRFSSRIIIAFDGDVAGEKAGEKASELGIFLGLEVKIANLSKNLDPAEIIAQNSQDWKDILRHSLPAVELFFNKIEEREKDPRKIGKQIEKKILPIIKLMGSAIEQSHFISMLSKRTGIKEEIFWEDLKKIRKPDLSFESRHDFKEENVLERKVSLSYREQVEGRLAEIKLWKKELSKLPRELALLEKEEKELTDNLSGLMLRDDLNSLLLELSQAEASKDVKLIDTLTAKIQKVHSLMGALEERRRML</sequence>
<evidence type="ECO:0000259" key="16">
    <source>
        <dbReference type="PROSITE" id="PS50880"/>
    </source>
</evidence>
<evidence type="ECO:0000256" key="12">
    <source>
        <dbReference type="HAMAP-Rule" id="MF_00974"/>
    </source>
</evidence>
<gene>
    <name evidence="12 17" type="primary">dnaG</name>
    <name evidence="17" type="ORF">CO185_01195</name>
</gene>
<feature type="coiled-coil region" evidence="15">
    <location>
        <begin position="459"/>
        <end position="493"/>
    </location>
</feature>
<reference evidence="18" key="1">
    <citation type="submission" date="2017-09" db="EMBL/GenBank/DDBJ databases">
        <title>Depth-based differentiation of microbial function through sediment-hosted aquifers and enrichment of novel symbionts in the deep terrestrial subsurface.</title>
        <authorList>
            <person name="Probst A.J."/>
            <person name="Ladd B."/>
            <person name="Jarett J.K."/>
            <person name="Geller-Mcgrath D.E."/>
            <person name="Sieber C.M.K."/>
            <person name="Emerson J.B."/>
            <person name="Anantharaman K."/>
            <person name="Thomas B.C."/>
            <person name="Malmstrom R."/>
            <person name="Stieglmeier M."/>
            <person name="Klingl A."/>
            <person name="Woyke T."/>
            <person name="Ryan C.M."/>
            <person name="Banfield J.F."/>
        </authorList>
    </citation>
    <scope>NUCLEOTIDE SEQUENCE [LARGE SCALE GENOMIC DNA]</scope>
</reference>
<dbReference type="HAMAP" id="MF_00974">
    <property type="entry name" value="DNA_primase_DnaG"/>
    <property type="match status" value="1"/>
</dbReference>
<dbReference type="InterPro" id="IPR037068">
    <property type="entry name" value="DNA_primase_core_N_sf"/>
</dbReference>
<dbReference type="SUPFAM" id="SSF56731">
    <property type="entry name" value="DNA primase core"/>
    <property type="match status" value="1"/>
</dbReference>
<keyword evidence="3 12" id="KW-0808">Transferase</keyword>
<dbReference type="Proteomes" id="UP000230758">
    <property type="component" value="Unassembled WGS sequence"/>
</dbReference>
<comment type="catalytic activity">
    <reaction evidence="12">
        <text>ssDNA + n NTP = ssDNA/pppN(pN)n-1 hybrid + (n-1) diphosphate.</text>
        <dbReference type="EC" id="2.7.7.101"/>
    </reaction>
</comment>
<accession>A0A2M7WSU0</accession>
<dbReference type="InterPro" id="IPR002694">
    <property type="entry name" value="Znf_CHC2"/>
</dbReference>
<evidence type="ECO:0000256" key="7">
    <source>
        <dbReference type="ARBA" id="ARBA00022771"/>
    </source>
</evidence>
<dbReference type="NCBIfam" id="TIGR01391">
    <property type="entry name" value="dnaG"/>
    <property type="match status" value="1"/>
</dbReference>
<evidence type="ECO:0000256" key="13">
    <source>
        <dbReference type="PIRNR" id="PIRNR002811"/>
    </source>
</evidence>
<comment type="function">
    <text evidence="12 13">RNA polymerase that catalyzes the synthesis of short RNA molecules used as primers for DNA polymerase during DNA replication.</text>
</comment>
<dbReference type="SUPFAM" id="SSF57783">
    <property type="entry name" value="Zinc beta-ribbon"/>
    <property type="match status" value="1"/>
</dbReference>
<dbReference type="GO" id="GO:0008270">
    <property type="term" value="F:zinc ion binding"/>
    <property type="evidence" value="ECO:0007669"/>
    <property type="project" value="UniProtKB-UniRule"/>
</dbReference>
<evidence type="ECO:0000256" key="4">
    <source>
        <dbReference type="ARBA" id="ARBA00022695"/>
    </source>
</evidence>
<protein>
    <recommendedName>
        <fullName evidence="12 13">DNA primase</fullName>
        <ecNumber evidence="12">2.7.7.101</ecNumber>
    </recommendedName>
</protein>
<keyword evidence="8 12" id="KW-0862">Zinc</keyword>
<evidence type="ECO:0000256" key="3">
    <source>
        <dbReference type="ARBA" id="ARBA00022679"/>
    </source>
</evidence>
<dbReference type="Gene3D" id="3.90.580.10">
    <property type="entry name" value="Zinc finger, CHC2-type domain"/>
    <property type="match status" value="1"/>
</dbReference>
<evidence type="ECO:0000256" key="10">
    <source>
        <dbReference type="ARBA" id="ARBA00023125"/>
    </source>
</evidence>
<dbReference type="InterPro" id="IPR036977">
    <property type="entry name" value="DNA_primase_Znf_CHC2"/>
</dbReference>
<evidence type="ECO:0000256" key="6">
    <source>
        <dbReference type="ARBA" id="ARBA00022723"/>
    </source>
</evidence>
<comment type="subunit">
    <text evidence="12">Monomer. Interacts with DnaB.</text>
</comment>
<keyword evidence="2 12" id="KW-0639">Primosome</keyword>
<dbReference type="InterPro" id="IPR034151">
    <property type="entry name" value="TOPRIM_DnaG_bac"/>
</dbReference>
<dbReference type="GO" id="GO:0005737">
    <property type="term" value="C:cytoplasm"/>
    <property type="evidence" value="ECO:0007669"/>
    <property type="project" value="TreeGrafter"/>
</dbReference>
<comment type="domain">
    <text evidence="12">Contains an N-terminal zinc-binding domain, a central core domain that contains the primase activity, and a C-terminal DnaB-binding domain.</text>
</comment>
<dbReference type="GO" id="GO:0006269">
    <property type="term" value="P:DNA replication, synthesis of primer"/>
    <property type="evidence" value="ECO:0007669"/>
    <property type="project" value="UniProtKB-UniRule"/>
</dbReference>
<evidence type="ECO:0000256" key="15">
    <source>
        <dbReference type="SAM" id="Coils"/>
    </source>
</evidence>
<dbReference type="GO" id="GO:0003899">
    <property type="term" value="F:DNA-directed RNA polymerase activity"/>
    <property type="evidence" value="ECO:0007669"/>
    <property type="project" value="UniProtKB-UniRule"/>
</dbReference>
<evidence type="ECO:0000256" key="14">
    <source>
        <dbReference type="PIRSR" id="PIRSR002811-1"/>
    </source>
</evidence>
<evidence type="ECO:0000256" key="2">
    <source>
        <dbReference type="ARBA" id="ARBA00022515"/>
    </source>
</evidence>
<evidence type="ECO:0000256" key="1">
    <source>
        <dbReference type="ARBA" id="ARBA00022478"/>
    </source>
</evidence>
<dbReference type="PROSITE" id="PS50880">
    <property type="entry name" value="TOPRIM"/>
    <property type="match status" value="1"/>
</dbReference>
<comment type="caution">
    <text evidence="17">The sequence shown here is derived from an EMBL/GenBank/DDBJ whole genome shotgun (WGS) entry which is preliminary data.</text>
</comment>
<name>A0A2M7WSU0_9BACT</name>
<feature type="zinc finger region" description="CHC2-type" evidence="12 14">
    <location>
        <begin position="35"/>
        <end position="59"/>
    </location>
</feature>
<dbReference type="EC" id="2.7.7.101" evidence="12"/>
<comment type="similarity">
    <text evidence="12 13">Belongs to the DnaG primase family.</text>
</comment>
<keyword evidence="11 12" id="KW-0804">Transcription</keyword>
<dbReference type="EMBL" id="PFXF01000016">
    <property type="protein sequence ID" value="PJA32946.1"/>
    <property type="molecule type" value="Genomic_DNA"/>
</dbReference>
<dbReference type="InterPro" id="IPR013264">
    <property type="entry name" value="DNAG_N"/>
</dbReference>
<proteinExistence type="inferred from homology"/>
<dbReference type="PANTHER" id="PTHR30313:SF2">
    <property type="entry name" value="DNA PRIMASE"/>
    <property type="match status" value="1"/>
</dbReference>
<dbReference type="Pfam" id="PF08275">
    <property type="entry name" value="DNAG_N"/>
    <property type="match status" value="1"/>
</dbReference>
<evidence type="ECO:0000313" key="17">
    <source>
        <dbReference type="EMBL" id="PJA32946.1"/>
    </source>
</evidence>
<keyword evidence="15" id="KW-0175">Coiled coil</keyword>
<keyword evidence="1 12" id="KW-0240">DNA-directed RNA polymerase</keyword>
<dbReference type="Gene3D" id="3.40.1360.10">
    <property type="match status" value="1"/>
</dbReference>
<dbReference type="PIRSF" id="PIRSF002811">
    <property type="entry name" value="DnaG"/>
    <property type="match status" value="1"/>
</dbReference>
<dbReference type="PANTHER" id="PTHR30313">
    <property type="entry name" value="DNA PRIMASE"/>
    <property type="match status" value="1"/>
</dbReference>
<dbReference type="Pfam" id="PF13155">
    <property type="entry name" value="Toprim_2"/>
    <property type="match status" value="1"/>
</dbReference>
<keyword evidence="4 12" id="KW-0548">Nucleotidyltransferase</keyword>
<dbReference type="GO" id="GO:0000428">
    <property type="term" value="C:DNA-directed RNA polymerase complex"/>
    <property type="evidence" value="ECO:0007669"/>
    <property type="project" value="UniProtKB-KW"/>
</dbReference>
<dbReference type="SMART" id="SM00493">
    <property type="entry name" value="TOPRIM"/>
    <property type="match status" value="1"/>
</dbReference>